<accession>A0ABR9X7U4</accession>
<dbReference type="EMBL" id="JADFFK010000020">
    <property type="protein sequence ID" value="MBE9639623.1"/>
    <property type="molecule type" value="Genomic_DNA"/>
</dbReference>
<comment type="function">
    <text evidence="9">Part of the tripartite ATP-independent periplasmic (TRAP) transport system.</text>
</comment>
<feature type="transmembrane region" description="Helical" evidence="9">
    <location>
        <begin position="85"/>
        <end position="103"/>
    </location>
</feature>
<feature type="transmembrane region" description="Helical" evidence="9">
    <location>
        <begin position="7"/>
        <end position="37"/>
    </location>
</feature>
<evidence type="ECO:0000259" key="10">
    <source>
        <dbReference type="Pfam" id="PF04290"/>
    </source>
</evidence>
<sequence>MKAIDRLLSAVEVSIILIGSLLGLGLAVLQVILRYAFSTGIHWLEAGSVTALVWAMLMAASRAIRTGTHPRVDLLAHVLPPRARAALNTLAFGAALLLAAFYLDDAVSYARFVWGMGVTHPEFGGNLALPFAILPVILAFFVIRYAMLIIAMWTDVRLEPEDAFLDRVGTPVTKVHK</sequence>
<name>A0ABR9X7U4_9RHOB</name>
<evidence type="ECO:0000256" key="9">
    <source>
        <dbReference type="RuleBase" id="RU369079"/>
    </source>
</evidence>
<keyword evidence="4 9" id="KW-0997">Cell inner membrane</keyword>
<dbReference type="PANTHER" id="PTHR35011:SF2">
    <property type="entry name" value="2,3-DIKETO-L-GULONATE TRAP TRANSPORTER SMALL PERMEASE PROTEIN YIAM"/>
    <property type="match status" value="1"/>
</dbReference>
<protein>
    <recommendedName>
        <fullName evidence="9">TRAP transporter small permease protein</fullName>
    </recommendedName>
</protein>
<reference evidence="11 12" key="1">
    <citation type="journal article" date="2021" name="Int. J. Syst. Evol. Microbiol.">
        <title>Salipiger mangrovisoli sp. nov., isolated from mangrove soil and the proposal for the reclassification of Paraphaeobacter pallidus as Salipiger pallidus comb. nov.</title>
        <authorList>
            <person name="Du J."/>
            <person name="Liu Y."/>
            <person name="Pei T."/>
            <person name="Deng M.R."/>
            <person name="Zhu H."/>
        </authorList>
    </citation>
    <scope>NUCLEOTIDE SEQUENCE [LARGE SCALE GENOMIC DNA]</scope>
    <source>
        <strain evidence="11 12">6D45A</strain>
    </source>
</reference>
<evidence type="ECO:0000256" key="3">
    <source>
        <dbReference type="ARBA" id="ARBA00022475"/>
    </source>
</evidence>
<dbReference type="Pfam" id="PF04290">
    <property type="entry name" value="DctQ"/>
    <property type="match status" value="1"/>
</dbReference>
<comment type="subcellular location">
    <subcellularLocation>
        <location evidence="1 9">Cell inner membrane</location>
        <topology evidence="1 9">Multi-pass membrane protein</topology>
    </subcellularLocation>
</comment>
<evidence type="ECO:0000256" key="8">
    <source>
        <dbReference type="ARBA" id="ARBA00038436"/>
    </source>
</evidence>
<dbReference type="InterPro" id="IPR055348">
    <property type="entry name" value="DctQ"/>
</dbReference>
<proteinExistence type="inferred from homology"/>
<keyword evidence="3" id="KW-1003">Cell membrane</keyword>
<keyword evidence="5 9" id="KW-0812">Transmembrane</keyword>
<evidence type="ECO:0000256" key="1">
    <source>
        <dbReference type="ARBA" id="ARBA00004429"/>
    </source>
</evidence>
<keyword evidence="6 9" id="KW-1133">Transmembrane helix</keyword>
<evidence type="ECO:0000256" key="4">
    <source>
        <dbReference type="ARBA" id="ARBA00022519"/>
    </source>
</evidence>
<evidence type="ECO:0000256" key="5">
    <source>
        <dbReference type="ARBA" id="ARBA00022692"/>
    </source>
</evidence>
<feature type="domain" description="Tripartite ATP-independent periplasmic transporters DctQ component" evidence="10">
    <location>
        <begin position="25"/>
        <end position="153"/>
    </location>
</feature>
<gene>
    <name evidence="11" type="ORF">IQ782_22455</name>
</gene>
<dbReference type="RefSeq" id="WP_194136903.1">
    <property type="nucleotide sequence ID" value="NZ_JADFFK010000020.1"/>
</dbReference>
<keyword evidence="7 9" id="KW-0472">Membrane</keyword>
<organism evidence="11 12">
    <name type="scientific">Salipiger mangrovisoli</name>
    <dbReference type="NCBI Taxonomy" id="2865933"/>
    <lineage>
        <taxon>Bacteria</taxon>
        <taxon>Pseudomonadati</taxon>
        <taxon>Pseudomonadota</taxon>
        <taxon>Alphaproteobacteria</taxon>
        <taxon>Rhodobacterales</taxon>
        <taxon>Roseobacteraceae</taxon>
        <taxon>Salipiger</taxon>
    </lineage>
</organism>
<comment type="similarity">
    <text evidence="8 9">Belongs to the TRAP transporter small permease family.</text>
</comment>
<feature type="transmembrane region" description="Helical" evidence="9">
    <location>
        <begin position="123"/>
        <end position="143"/>
    </location>
</feature>
<comment type="caution">
    <text evidence="11">The sequence shown here is derived from an EMBL/GenBank/DDBJ whole genome shotgun (WGS) entry which is preliminary data.</text>
</comment>
<keyword evidence="12" id="KW-1185">Reference proteome</keyword>
<evidence type="ECO:0000256" key="6">
    <source>
        <dbReference type="ARBA" id="ARBA00022989"/>
    </source>
</evidence>
<evidence type="ECO:0000256" key="7">
    <source>
        <dbReference type="ARBA" id="ARBA00023136"/>
    </source>
</evidence>
<evidence type="ECO:0000313" key="11">
    <source>
        <dbReference type="EMBL" id="MBE9639623.1"/>
    </source>
</evidence>
<dbReference type="InterPro" id="IPR007387">
    <property type="entry name" value="TRAP_DctQ"/>
</dbReference>
<dbReference type="Proteomes" id="UP000607796">
    <property type="component" value="Unassembled WGS sequence"/>
</dbReference>
<comment type="subunit">
    <text evidence="9">The complex comprises the extracytoplasmic solute receptor protein and the two transmembrane proteins.</text>
</comment>
<dbReference type="PANTHER" id="PTHR35011">
    <property type="entry name" value="2,3-DIKETO-L-GULONATE TRAP TRANSPORTER SMALL PERMEASE PROTEIN YIAM"/>
    <property type="match status" value="1"/>
</dbReference>
<feature type="transmembrane region" description="Helical" evidence="9">
    <location>
        <begin position="43"/>
        <end position="64"/>
    </location>
</feature>
<keyword evidence="2 9" id="KW-0813">Transport</keyword>
<evidence type="ECO:0000313" key="12">
    <source>
        <dbReference type="Proteomes" id="UP000607796"/>
    </source>
</evidence>
<evidence type="ECO:0000256" key="2">
    <source>
        <dbReference type="ARBA" id="ARBA00022448"/>
    </source>
</evidence>